<name>A0ABQ8SUP6_PERAM</name>
<organism evidence="2 3">
    <name type="scientific">Periplaneta americana</name>
    <name type="common">American cockroach</name>
    <name type="synonym">Blatta americana</name>
    <dbReference type="NCBI Taxonomy" id="6978"/>
    <lineage>
        <taxon>Eukaryota</taxon>
        <taxon>Metazoa</taxon>
        <taxon>Ecdysozoa</taxon>
        <taxon>Arthropoda</taxon>
        <taxon>Hexapoda</taxon>
        <taxon>Insecta</taxon>
        <taxon>Pterygota</taxon>
        <taxon>Neoptera</taxon>
        <taxon>Polyneoptera</taxon>
        <taxon>Dictyoptera</taxon>
        <taxon>Blattodea</taxon>
        <taxon>Blattoidea</taxon>
        <taxon>Blattidae</taxon>
        <taxon>Blattinae</taxon>
        <taxon>Periplaneta</taxon>
    </lineage>
</organism>
<comment type="caution">
    <text evidence="2">The sequence shown here is derived from an EMBL/GenBank/DDBJ whole genome shotgun (WGS) entry which is preliminary data.</text>
</comment>
<feature type="region of interest" description="Disordered" evidence="1">
    <location>
        <begin position="92"/>
        <end position="167"/>
    </location>
</feature>
<accession>A0ABQ8SUP6</accession>
<gene>
    <name evidence="2" type="ORF">ANN_17590</name>
</gene>
<keyword evidence="3" id="KW-1185">Reference proteome</keyword>
<dbReference type="EMBL" id="JAJSOF020000021">
    <property type="protein sequence ID" value="KAJ4437446.1"/>
    <property type="molecule type" value="Genomic_DNA"/>
</dbReference>
<evidence type="ECO:0000256" key="1">
    <source>
        <dbReference type="SAM" id="MobiDB-lite"/>
    </source>
</evidence>
<evidence type="ECO:0000313" key="2">
    <source>
        <dbReference type="EMBL" id="KAJ4437446.1"/>
    </source>
</evidence>
<sequence>MSPGSSTESYPAFAHIGLRENTGKNLNQITCPDRESNPDHLVSRLDALTVTPQVWTGGLISALNELHPLNNDILSQTALWFESNGFFLNQEKTINDHDKDHNKDNNRRDKDHDKEKGHSKDHDKDNKDQLKGPDKENKDHDKDYDKVNDKTRDRFKYQDENHDPCPGLCNDPCLGTCDPYHDPCYGPYRDRFP</sequence>
<protein>
    <submittedName>
        <fullName evidence="2">Uncharacterized protein</fullName>
    </submittedName>
</protein>
<feature type="compositionally biased region" description="Basic and acidic residues" evidence="1">
    <location>
        <begin position="93"/>
        <end position="163"/>
    </location>
</feature>
<evidence type="ECO:0000313" key="3">
    <source>
        <dbReference type="Proteomes" id="UP001148838"/>
    </source>
</evidence>
<dbReference type="Proteomes" id="UP001148838">
    <property type="component" value="Unassembled WGS sequence"/>
</dbReference>
<reference evidence="2 3" key="1">
    <citation type="journal article" date="2022" name="Allergy">
        <title>Genome assembly and annotation of Periplaneta americana reveal a comprehensive cockroach allergen profile.</title>
        <authorList>
            <person name="Wang L."/>
            <person name="Xiong Q."/>
            <person name="Saelim N."/>
            <person name="Wang L."/>
            <person name="Nong W."/>
            <person name="Wan A.T."/>
            <person name="Shi M."/>
            <person name="Liu X."/>
            <person name="Cao Q."/>
            <person name="Hui J.H.L."/>
            <person name="Sookrung N."/>
            <person name="Leung T.F."/>
            <person name="Tungtrongchitr A."/>
            <person name="Tsui S.K.W."/>
        </authorList>
    </citation>
    <scope>NUCLEOTIDE SEQUENCE [LARGE SCALE GENOMIC DNA]</scope>
    <source>
        <strain evidence="2">PWHHKU_190912</strain>
    </source>
</reference>
<proteinExistence type="predicted"/>